<evidence type="ECO:0000313" key="2">
    <source>
        <dbReference type="EMBL" id="MBO0517758.1"/>
    </source>
</evidence>
<dbReference type="SUPFAM" id="SSF46785">
    <property type="entry name" value="Winged helix' DNA-binding domain"/>
    <property type="match status" value="1"/>
</dbReference>
<proteinExistence type="predicted"/>
<dbReference type="InterPro" id="IPR036390">
    <property type="entry name" value="WH_DNA-bd_sf"/>
</dbReference>
<sequence>MTDATDPTDSTDPLSPDPGLDISLDAAALRVLAHPMRLTLLGRLRQYGPSTARQLARLYDLDSGAASYHLRRLAAGGLIEEDVERGNRRDRWWRAVHRQSFHDPAADAPSDEADSRAYTHAVVLAYGDRLRRVASTVPLLSDAWHAAAIFADYTVELTPGELNLMKAEIVGVVSKYRTRTERSQGSDRVSVQLQAFPLVEE</sequence>
<dbReference type="SMART" id="SM00418">
    <property type="entry name" value="HTH_ARSR"/>
    <property type="match status" value="1"/>
</dbReference>
<dbReference type="Proteomes" id="UP000664167">
    <property type="component" value="Unassembled WGS sequence"/>
</dbReference>
<dbReference type="EMBL" id="JAFLRJ010000831">
    <property type="protein sequence ID" value="MBO0517758.1"/>
    <property type="molecule type" value="Genomic_DNA"/>
</dbReference>
<dbReference type="AlphaFoldDB" id="A0A939JKL8"/>
<evidence type="ECO:0000259" key="1">
    <source>
        <dbReference type="SMART" id="SM00418"/>
    </source>
</evidence>
<dbReference type="Pfam" id="PF12840">
    <property type="entry name" value="HTH_20"/>
    <property type="match status" value="1"/>
</dbReference>
<accession>A0A939JKL8</accession>
<name>A0A939JKL8_9ACTN</name>
<dbReference type="CDD" id="cd00090">
    <property type="entry name" value="HTH_ARSR"/>
    <property type="match status" value="1"/>
</dbReference>
<dbReference type="RefSeq" id="WP_206969645.1">
    <property type="nucleotide sequence ID" value="NZ_BAAAJJ010000001.1"/>
</dbReference>
<dbReference type="GO" id="GO:0003700">
    <property type="term" value="F:DNA-binding transcription factor activity"/>
    <property type="evidence" value="ECO:0007669"/>
    <property type="project" value="InterPro"/>
</dbReference>
<keyword evidence="3" id="KW-1185">Reference proteome</keyword>
<dbReference type="InterPro" id="IPR011991">
    <property type="entry name" value="ArsR-like_HTH"/>
</dbReference>
<gene>
    <name evidence="2" type="ORF">J0695_39335</name>
</gene>
<dbReference type="InterPro" id="IPR001845">
    <property type="entry name" value="HTH_ArsR_DNA-bd_dom"/>
</dbReference>
<organism evidence="2 3">
    <name type="scientific">Streptomyces beijiangensis</name>
    <dbReference type="NCBI Taxonomy" id="163361"/>
    <lineage>
        <taxon>Bacteria</taxon>
        <taxon>Bacillati</taxon>
        <taxon>Actinomycetota</taxon>
        <taxon>Actinomycetes</taxon>
        <taxon>Kitasatosporales</taxon>
        <taxon>Streptomycetaceae</taxon>
        <taxon>Streptomyces</taxon>
    </lineage>
</organism>
<comment type="caution">
    <text evidence="2">The sequence shown here is derived from an EMBL/GenBank/DDBJ whole genome shotgun (WGS) entry which is preliminary data.</text>
</comment>
<reference evidence="2" key="1">
    <citation type="submission" date="2021-03" db="EMBL/GenBank/DDBJ databases">
        <title>Streptomyces poriferae sp. nov., a novel marine sponge-derived Actinobacteria species with anti-MRSA activity.</title>
        <authorList>
            <person name="Sandoval-Powers M."/>
            <person name="Kralova S."/>
            <person name="Nguyen G.-S."/>
            <person name="Fawwal D."/>
            <person name="Degnes K."/>
            <person name="Klinkenberg G."/>
            <person name="Sletta H."/>
            <person name="Wentzel A."/>
            <person name="Liles M.R."/>
        </authorList>
    </citation>
    <scope>NUCLEOTIDE SEQUENCE</scope>
    <source>
        <strain evidence="2">DSM 41794</strain>
    </source>
</reference>
<protein>
    <submittedName>
        <fullName evidence="2">Helix-turn-helix transcriptional regulator</fullName>
    </submittedName>
</protein>
<evidence type="ECO:0000313" key="3">
    <source>
        <dbReference type="Proteomes" id="UP000664167"/>
    </source>
</evidence>
<feature type="domain" description="HTH arsR-type" evidence="1">
    <location>
        <begin position="27"/>
        <end position="155"/>
    </location>
</feature>
<dbReference type="Gene3D" id="1.10.10.10">
    <property type="entry name" value="Winged helix-like DNA-binding domain superfamily/Winged helix DNA-binding domain"/>
    <property type="match status" value="1"/>
</dbReference>
<dbReference type="InterPro" id="IPR036388">
    <property type="entry name" value="WH-like_DNA-bd_sf"/>
</dbReference>